<sequence length="552" mass="57787">MNDSWQTMYFLYFTSTVKVCRGTGHASEKELLTYLLPLAAPAVLFLAAIAAFLNPGRRPPLTPRLAEVAALASLVVAVLATLILVLYGKGTSPILGTDTIGLAVRVDAVSVAMLLLVSFIGWVVLRYAVSYMDGEARQGAFTGWLCVTLGAVLLLVQAGNLFQFVGAWVAVSFSLQRLLLFYPDRIMAQRAAYKRLVTARVVNVALGAAALLLAIDFGTADIAAINEAARAGEGSTTALWAAGLLAVAAILKSAQFPAHGWLTEVMETPTPVSALLHAGVINAGGFLLIRFADVMLLAPGVLAVLVMIGGFTALFGGLVMLTQPAVKTSLAWSTVAQMGFMILQCGLALFPIALLHIVAHSLYKAHAFLASGGAVKQVAASRRPGPVAIPDKAAVARAFVIALVIYGVVGAVAGFDGKSSQAIALGAILIFGVAYLLAQGLADDAPKILTRRTGLYSIAAAVAYFALQTGAEWLTAGTLPQTPAPGPLEWALIILAVLSFGFVAVAQATFPLWVHHPAAASLRVHLSNGLYANALFNRLVGGWSARRSGRSY</sequence>
<evidence type="ECO:0000313" key="12">
    <source>
        <dbReference type="Proteomes" id="UP001595640"/>
    </source>
</evidence>
<feature type="domain" description="NADH-Ubiquinone oxidoreductase (complex I) chain 5 N-terminal" evidence="10">
    <location>
        <begin position="99"/>
        <end position="141"/>
    </location>
</feature>
<evidence type="ECO:0000256" key="4">
    <source>
        <dbReference type="ARBA" id="ARBA00022692"/>
    </source>
</evidence>
<feature type="transmembrane region" description="Helical" evidence="7">
    <location>
        <begin position="204"/>
        <end position="225"/>
    </location>
</feature>
<evidence type="ECO:0000256" key="5">
    <source>
        <dbReference type="ARBA" id="ARBA00022989"/>
    </source>
</evidence>
<feature type="transmembrane region" description="Helical" evidence="7">
    <location>
        <begin position="141"/>
        <end position="159"/>
    </location>
</feature>
<feature type="transmembrane region" description="Helical" evidence="7">
    <location>
        <begin position="274"/>
        <end position="292"/>
    </location>
</feature>
<protein>
    <recommendedName>
        <fullName evidence="7">Probable inorganic carbon transporter subunit DabB</fullName>
    </recommendedName>
</protein>
<feature type="transmembrane region" description="Helical" evidence="7">
    <location>
        <begin position="298"/>
        <end position="319"/>
    </location>
</feature>
<keyword evidence="3 7" id="KW-1003">Cell membrane</keyword>
<feature type="transmembrane region" description="Helical" evidence="7">
    <location>
        <begin position="108"/>
        <end position="129"/>
    </location>
</feature>
<dbReference type="EMBL" id="JBHRUH010000001">
    <property type="protein sequence ID" value="MFC3290510.1"/>
    <property type="molecule type" value="Genomic_DNA"/>
</dbReference>
<feature type="transmembrane region" description="Helical" evidence="7">
    <location>
        <begin position="340"/>
        <end position="359"/>
    </location>
</feature>
<feature type="transmembrane region" description="Helical" evidence="7">
    <location>
        <begin position="491"/>
        <end position="514"/>
    </location>
</feature>
<keyword evidence="6 7" id="KW-0472">Membrane</keyword>
<evidence type="ECO:0000256" key="3">
    <source>
        <dbReference type="ARBA" id="ARBA00022475"/>
    </source>
</evidence>
<keyword evidence="5 7" id="KW-1133">Transmembrane helix</keyword>
<feature type="transmembrane region" description="Helical" evidence="7">
    <location>
        <begin position="394"/>
        <end position="415"/>
    </location>
</feature>
<dbReference type="PANTHER" id="PTHR42829:SF1">
    <property type="entry name" value="INORGANIC CARBON TRANSPORTER SUBUNIT DABB-RELATED"/>
    <property type="match status" value="1"/>
</dbReference>
<evidence type="ECO:0000256" key="1">
    <source>
        <dbReference type="ARBA" id="ARBA00004127"/>
    </source>
</evidence>
<dbReference type="Pfam" id="PF00361">
    <property type="entry name" value="Proton_antipo_M"/>
    <property type="match status" value="1"/>
</dbReference>
<feature type="transmembrane region" description="Helical" evidence="7">
    <location>
        <begin position="454"/>
        <end position="471"/>
    </location>
</feature>
<comment type="caution">
    <text evidence="11">The sequence shown here is derived from an EMBL/GenBank/DDBJ whole genome shotgun (WGS) entry which is preliminary data.</text>
</comment>
<dbReference type="InterPro" id="IPR001750">
    <property type="entry name" value="ND/Mrp_TM"/>
</dbReference>
<evidence type="ECO:0000256" key="2">
    <source>
        <dbReference type="ARBA" id="ARBA00022448"/>
    </source>
</evidence>
<comment type="subcellular location">
    <subcellularLocation>
        <location evidence="7">Cell membrane</location>
        <topology evidence="7">Multi-pass membrane protein</topology>
    </subcellularLocation>
    <subcellularLocation>
        <location evidence="1">Endomembrane system</location>
        <topology evidence="1">Multi-pass membrane protein</topology>
    </subcellularLocation>
    <subcellularLocation>
        <location evidence="8">Membrane</location>
        <topology evidence="8">Multi-pass membrane protein</topology>
    </subcellularLocation>
</comment>
<organism evidence="11 12">
    <name type="scientific">Modicisalibacter luteus</name>
    <dbReference type="NCBI Taxonomy" id="453962"/>
    <lineage>
        <taxon>Bacteria</taxon>
        <taxon>Pseudomonadati</taxon>
        <taxon>Pseudomonadota</taxon>
        <taxon>Gammaproteobacteria</taxon>
        <taxon>Oceanospirillales</taxon>
        <taxon>Halomonadaceae</taxon>
        <taxon>Modicisalibacter</taxon>
    </lineage>
</organism>
<evidence type="ECO:0000256" key="7">
    <source>
        <dbReference type="HAMAP-Rule" id="MF_00862"/>
    </source>
</evidence>
<evidence type="ECO:0000259" key="9">
    <source>
        <dbReference type="Pfam" id="PF00361"/>
    </source>
</evidence>
<evidence type="ECO:0000256" key="6">
    <source>
        <dbReference type="ARBA" id="ARBA00023136"/>
    </source>
</evidence>
<dbReference type="Proteomes" id="UP001595640">
    <property type="component" value="Unassembled WGS sequence"/>
</dbReference>
<name>A0ABV7LW77_9GAMM</name>
<keyword evidence="4 7" id="KW-0812">Transmembrane</keyword>
<feature type="transmembrane region" description="Helical" evidence="7">
    <location>
        <begin position="421"/>
        <end position="442"/>
    </location>
</feature>
<dbReference type="Pfam" id="PF00662">
    <property type="entry name" value="Proton_antipo_N"/>
    <property type="match status" value="1"/>
</dbReference>
<feature type="transmembrane region" description="Helical" evidence="7">
    <location>
        <begin position="31"/>
        <end position="53"/>
    </location>
</feature>
<keyword evidence="2 7" id="KW-0813">Transport</keyword>
<reference evidence="12" key="1">
    <citation type="journal article" date="2019" name="Int. J. Syst. Evol. Microbiol.">
        <title>The Global Catalogue of Microorganisms (GCM) 10K type strain sequencing project: providing services to taxonomists for standard genome sequencing and annotation.</title>
        <authorList>
            <consortium name="The Broad Institute Genomics Platform"/>
            <consortium name="The Broad Institute Genome Sequencing Center for Infectious Disease"/>
            <person name="Wu L."/>
            <person name="Ma J."/>
        </authorList>
    </citation>
    <scope>NUCLEOTIDE SEQUENCE [LARGE SCALE GENOMIC DNA]</scope>
    <source>
        <strain evidence="12">KCTC 12847</strain>
    </source>
</reference>
<dbReference type="PRINTS" id="PR01434">
    <property type="entry name" value="NADHDHGNASE5"/>
</dbReference>
<dbReference type="RefSeq" id="WP_211213454.1">
    <property type="nucleotide sequence ID" value="NZ_BMXD01000012.1"/>
</dbReference>
<evidence type="ECO:0000256" key="8">
    <source>
        <dbReference type="RuleBase" id="RU000320"/>
    </source>
</evidence>
<keyword evidence="12" id="KW-1185">Reference proteome</keyword>
<dbReference type="HAMAP" id="MF_00862">
    <property type="entry name" value="DabB"/>
    <property type="match status" value="1"/>
</dbReference>
<dbReference type="InterPro" id="IPR003945">
    <property type="entry name" value="NU5C-like"/>
</dbReference>
<dbReference type="PANTHER" id="PTHR42829">
    <property type="entry name" value="NADH-UBIQUINONE OXIDOREDUCTASE CHAIN 5"/>
    <property type="match status" value="1"/>
</dbReference>
<dbReference type="InterPro" id="IPR046396">
    <property type="entry name" value="Transporter_DabB"/>
</dbReference>
<evidence type="ECO:0000313" key="11">
    <source>
        <dbReference type="EMBL" id="MFC3290510.1"/>
    </source>
</evidence>
<feature type="domain" description="NADH:quinone oxidoreductase/Mrp antiporter transmembrane" evidence="9">
    <location>
        <begin position="158"/>
        <end position="377"/>
    </location>
</feature>
<dbReference type="InterPro" id="IPR001516">
    <property type="entry name" value="Proton_antipo_N"/>
</dbReference>
<gene>
    <name evidence="7" type="primary">dabB</name>
    <name evidence="11" type="ORF">ACFOEI_00290</name>
</gene>
<accession>A0ABV7LW77</accession>
<feature type="transmembrane region" description="Helical" evidence="7">
    <location>
        <begin position="237"/>
        <end position="254"/>
    </location>
</feature>
<comment type="similarity">
    <text evidence="7">Belongs to the inorganic carbon transporter (TC 9.A.2) DabB family.</text>
</comment>
<evidence type="ECO:0000259" key="10">
    <source>
        <dbReference type="Pfam" id="PF00662"/>
    </source>
</evidence>
<proteinExistence type="inferred from homology"/>
<comment type="subunit">
    <text evidence="7">Forms a complex with DabA.</text>
</comment>
<comment type="function">
    <text evidence="7">Part of an energy-coupled inorganic carbon pump.</text>
</comment>
<feature type="transmembrane region" description="Helical" evidence="7">
    <location>
        <begin position="65"/>
        <end position="88"/>
    </location>
</feature>
<feature type="transmembrane region" description="Helical" evidence="7">
    <location>
        <begin position="165"/>
        <end position="183"/>
    </location>
</feature>